<protein>
    <submittedName>
        <fullName evidence="2">Uncharacterized protein</fullName>
    </submittedName>
</protein>
<name>A0ABW4A1X5_9ACTN</name>
<feature type="region of interest" description="Disordered" evidence="1">
    <location>
        <begin position="113"/>
        <end position="132"/>
    </location>
</feature>
<comment type="caution">
    <text evidence="2">The sequence shown here is derived from an EMBL/GenBank/DDBJ whole genome shotgun (WGS) entry which is preliminary data.</text>
</comment>
<keyword evidence="3" id="KW-1185">Reference proteome</keyword>
<dbReference type="EMBL" id="JBHTMK010000005">
    <property type="protein sequence ID" value="MFD1364280.1"/>
    <property type="molecule type" value="Genomic_DNA"/>
</dbReference>
<reference evidence="3" key="1">
    <citation type="journal article" date="2019" name="Int. J. Syst. Evol. Microbiol.">
        <title>The Global Catalogue of Microorganisms (GCM) 10K type strain sequencing project: providing services to taxonomists for standard genome sequencing and annotation.</title>
        <authorList>
            <consortium name="The Broad Institute Genomics Platform"/>
            <consortium name="The Broad Institute Genome Sequencing Center for Infectious Disease"/>
            <person name="Wu L."/>
            <person name="Ma J."/>
        </authorList>
    </citation>
    <scope>NUCLEOTIDE SEQUENCE [LARGE SCALE GENOMIC DNA]</scope>
    <source>
        <strain evidence="3">CCM 7526</strain>
    </source>
</reference>
<accession>A0ABW4A1X5</accession>
<organism evidence="2 3">
    <name type="scientific">Actinoplanes sichuanensis</name>
    <dbReference type="NCBI Taxonomy" id="512349"/>
    <lineage>
        <taxon>Bacteria</taxon>
        <taxon>Bacillati</taxon>
        <taxon>Actinomycetota</taxon>
        <taxon>Actinomycetes</taxon>
        <taxon>Micromonosporales</taxon>
        <taxon>Micromonosporaceae</taxon>
        <taxon>Actinoplanes</taxon>
    </lineage>
</organism>
<sequence>MTASAWPVRSRGATTSYVAFVEDEIELADLVVVLWDISRSGPFPEEVSVHSGVAGTVVLVTGPDFSVVGRSGGPVLALSDRIRGVLRIDRDPGWQAELSALISELIAVGQGAEPFDESTLPPPPPLPWHRDR</sequence>
<dbReference type="RefSeq" id="WP_317791773.1">
    <property type="nucleotide sequence ID" value="NZ_AP028461.1"/>
</dbReference>
<evidence type="ECO:0000313" key="3">
    <source>
        <dbReference type="Proteomes" id="UP001597183"/>
    </source>
</evidence>
<feature type="compositionally biased region" description="Pro residues" evidence="1">
    <location>
        <begin position="120"/>
        <end position="132"/>
    </location>
</feature>
<evidence type="ECO:0000256" key="1">
    <source>
        <dbReference type="SAM" id="MobiDB-lite"/>
    </source>
</evidence>
<gene>
    <name evidence="2" type="ORF">ACFQ5G_02860</name>
</gene>
<dbReference type="Proteomes" id="UP001597183">
    <property type="component" value="Unassembled WGS sequence"/>
</dbReference>
<evidence type="ECO:0000313" key="2">
    <source>
        <dbReference type="EMBL" id="MFD1364280.1"/>
    </source>
</evidence>
<proteinExistence type="predicted"/>